<evidence type="ECO:0000313" key="1">
    <source>
        <dbReference type="EMBL" id="AYV85318.1"/>
    </source>
</evidence>
<gene>
    <name evidence="1" type="ORF">Satyrvirus10_19</name>
</gene>
<accession>A0A3G5ADX4</accession>
<dbReference type="EMBL" id="MK072446">
    <property type="protein sequence ID" value="AYV85318.1"/>
    <property type="molecule type" value="Genomic_DNA"/>
</dbReference>
<protein>
    <submittedName>
        <fullName evidence="1">Uncharacterized protein</fullName>
    </submittedName>
</protein>
<organism evidence="1">
    <name type="scientific">Satyrvirus sp</name>
    <dbReference type="NCBI Taxonomy" id="2487771"/>
    <lineage>
        <taxon>Viruses</taxon>
        <taxon>Varidnaviria</taxon>
        <taxon>Bamfordvirae</taxon>
        <taxon>Nucleocytoviricota</taxon>
        <taxon>Megaviricetes</taxon>
        <taxon>Imitervirales</taxon>
        <taxon>Mimiviridae</taxon>
        <taxon>Megamimivirinae</taxon>
    </lineage>
</organism>
<sequence>MLSINCHPKIIIQKLVSKNNFNLTVLKNMLNFNPQFVG</sequence>
<proteinExistence type="predicted"/>
<name>A0A3G5ADX4_9VIRU</name>
<reference evidence="1" key="1">
    <citation type="submission" date="2018-10" db="EMBL/GenBank/DDBJ databases">
        <title>Hidden diversity of soil giant viruses.</title>
        <authorList>
            <person name="Schulz F."/>
            <person name="Alteio L."/>
            <person name="Goudeau D."/>
            <person name="Ryan E.M."/>
            <person name="Malmstrom R.R."/>
            <person name="Blanchard J."/>
            <person name="Woyke T."/>
        </authorList>
    </citation>
    <scope>NUCLEOTIDE SEQUENCE</scope>
    <source>
        <strain evidence="1">SAV1</strain>
    </source>
</reference>